<name>A0A450SAD5_9GAMM</name>
<protein>
    <submittedName>
        <fullName evidence="2">Uncharacterized protein</fullName>
    </submittedName>
</protein>
<reference evidence="2" key="1">
    <citation type="submission" date="2019-02" db="EMBL/GenBank/DDBJ databases">
        <authorList>
            <person name="Gruber-Vodicka R. H."/>
            <person name="Seah K. B. B."/>
        </authorList>
    </citation>
    <scope>NUCLEOTIDE SEQUENCE</scope>
    <source>
        <strain evidence="2">BECK_BZ163</strain>
        <strain evidence="4">BECK_BZ164</strain>
        <strain evidence="3">BECK_BZ165</strain>
    </source>
</reference>
<dbReference type="EMBL" id="CAADEZ010000065">
    <property type="protein sequence ID" value="VFJ49007.1"/>
    <property type="molecule type" value="Genomic_DNA"/>
</dbReference>
<dbReference type="EMBL" id="CAADFL010000064">
    <property type="protein sequence ID" value="VFK08275.1"/>
    <property type="molecule type" value="Genomic_DNA"/>
</dbReference>
<sequence length="70" mass="7870">MRPKAEIPRVNPNTEIPPVNPNTERVEFRPSASFHPTGLLGLRRDPIGLRRNPRRSTLVPIGLRRNPAGL</sequence>
<dbReference type="EMBL" id="CAADFA010000070">
    <property type="protein sequence ID" value="VFJ49375.1"/>
    <property type="molecule type" value="Genomic_DNA"/>
</dbReference>
<accession>A0A450SAD5</accession>
<proteinExistence type="predicted"/>
<evidence type="ECO:0000313" key="4">
    <source>
        <dbReference type="EMBL" id="VFK08275.1"/>
    </source>
</evidence>
<evidence type="ECO:0000256" key="1">
    <source>
        <dbReference type="SAM" id="MobiDB-lite"/>
    </source>
</evidence>
<gene>
    <name evidence="2" type="ORF">BECKFM1743A_GA0114220_100659</name>
    <name evidence="4" type="ORF">BECKFM1743B_GA0114221_100649</name>
    <name evidence="3" type="ORF">BECKFM1743C_GA0114222_100709</name>
</gene>
<evidence type="ECO:0000313" key="2">
    <source>
        <dbReference type="EMBL" id="VFJ49007.1"/>
    </source>
</evidence>
<dbReference type="AlphaFoldDB" id="A0A450SAD5"/>
<evidence type="ECO:0000313" key="3">
    <source>
        <dbReference type="EMBL" id="VFJ49375.1"/>
    </source>
</evidence>
<feature type="region of interest" description="Disordered" evidence="1">
    <location>
        <begin position="1"/>
        <end position="25"/>
    </location>
</feature>
<organism evidence="2">
    <name type="scientific">Candidatus Kentrum sp. FM</name>
    <dbReference type="NCBI Taxonomy" id="2126340"/>
    <lineage>
        <taxon>Bacteria</taxon>
        <taxon>Pseudomonadati</taxon>
        <taxon>Pseudomonadota</taxon>
        <taxon>Gammaproteobacteria</taxon>
        <taxon>Candidatus Kentrum</taxon>
    </lineage>
</organism>